<dbReference type="STRING" id="448386.A0A2V3IXZ3"/>
<proteinExistence type="predicted"/>
<dbReference type="AlphaFoldDB" id="A0A2V3IXZ3"/>
<dbReference type="Proteomes" id="UP000247409">
    <property type="component" value="Unassembled WGS sequence"/>
</dbReference>
<evidence type="ECO:0000313" key="2">
    <source>
        <dbReference type="EMBL" id="PXF47018.1"/>
    </source>
</evidence>
<evidence type="ECO:0000313" key="3">
    <source>
        <dbReference type="Proteomes" id="UP000247409"/>
    </source>
</evidence>
<organism evidence="2 3">
    <name type="scientific">Gracilariopsis chorda</name>
    <dbReference type="NCBI Taxonomy" id="448386"/>
    <lineage>
        <taxon>Eukaryota</taxon>
        <taxon>Rhodophyta</taxon>
        <taxon>Florideophyceae</taxon>
        <taxon>Rhodymeniophycidae</taxon>
        <taxon>Gracilariales</taxon>
        <taxon>Gracilariaceae</taxon>
        <taxon>Gracilariopsis</taxon>
    </lineage>
</organism>
<name>A0A2V3IXZ3_9FLOR</name>
<accession>A0A2V3IXZ3</accession>
<evidence type="ECO:0000259" key="1">
    <source>
        <dbReference type="Pfam" id="PF07727"/>
    </source>
</evidence>
<protein>
    <submittedName>
        <fullName evidence="2">Copia protein</fullName>
    </submittedName>
</protein>
<gene>
    <name evidence="2" type="ORF">BWQ96_03208</name>
</gene>
<comment type="caution">
    <text evidence="2">The sequence shown here is derived from an EMBL/GenBank/DDBJ whole genome shotgun (WGS) entry which is preliminary data.</text>
</comment>
<dbReference type="EMBL" id="NBIV01000030">
    <property type="protein sequence ID" value="PXF47018.1"/>
    <property type="molecule type" value="Genomic_DNA"/>
</dbReference>
<dbReference type="InterPro" id="IPR013103">
    <property type="entry name" value="RVT_2"/>
</dbReference>
<dbReference type="Pfam" id="PF07727">
    <property type="entry name" value="RVT_2"/>
    <property type="match status" value="1"/>
</dbReference>
<dbReference type="OrthoDB" id="1930494at2759"/>
<keyword evidence="3" id="KW-1185">Reference proteome</keyword>
<feature type="domain" description="Reverse transcriptase Ty1/copia-type" evidence="1">
    <location>
        <begin position="24"/>
        <end position="147"/>
    </location>
</feature>
<sequence>MLLPDADEWKVAISNKIASLNVHKMWDVVDRSADMNPIGSRVGFLRKTNSHGLSARYKARLVVRGFMIGFIERTYAPVVDYNTVRLVLGLSVQRGYKIHQMDIKTGFLHREIDETIYILPPKGLEICKSHEVLKLRNSLYGLKQAPRQ</sequence>
<reference evidence="2 3" key="1">
    <citation type="journal article" date="2018" name="Mol. Biol. Evol.">
        <title>Analysis of the draft genome of the red seaweed Gracilariopsis chorda provides insights into genome size evolution in Rhodophyta.</title>
        <authorList>
            <person name="Lee J."/>
            <person name="Yang E.C."/>
            <person name="Graf L."/>
            <person name="Yang J.H."/>
            <person name="Qiu H."/>
            <person name="Zel Zion U."/>
            <person name="Chan C.X."/>
            <person name="Stephens T.G."/>
            <person name="Weber A.P.M."/>
            <person name="Boo G.H."/>
            <person name="Boo S.M."/>
            <person name="Kim K.M."/>
            <person name="Shin Y."/>
            <person name="Jung M."/>
            <person name="Lee S.J."/>
            <person name="Yim H.S."/>
            <person name="Lee J.H."/>
            <person name="Bhattacharya D."/>
            <person name="Yoon H.S."/>
        </authorList>
    </citation>
    <scope>NUCLEOTIDE SEQUENCE [LARGE SCALE GENOMIC DNA]</scope>
    <source>
        <strain evidence="2 3">SKKU-2015</strain>
        <tissue evidence="2">Whole body</tissue>
    </source>
</reference>